<accession>A0A434A0U4</accession>
<evidence type="ECO:0000313" key="2">
    <source>
        <dbReference type="Proteomes" id="UP000288102"/>
    </source>
</evidence>
<dbReference type="OrthoDB" id="9863255at2"/>
<proteinExistence type="predicted"/>
<dbReference type="RefSeq" id="WP_127340734.1">
    <property type="nucleotide sequence ID" value="NZ_QWDM01000022.1"/>
</dbReference>
<protein>
    <submittedName>
        <fullName evidence="1">Uncharacterized protein</fullName>
    </submittedName>
</protein>
<evidence type="ECO:0000313" key="1">
    <source>
        <dbReference type="EMBL" id="RUT67992.1"/>
    </source>
</evidence>
<comment type="caution">
    <text evidence="1">The sequence shown here is derived from an EMBL/GenBank/DDBJ whole genome shotgun (WGS) entry which is preliminary data.</text>
</comment>
<dbReference type="AlphaFoldDB" id="A0A434A0U4"/>
<organism evidence="1 2">
    <name type="scientific">Flavobacterium cupreum</name>
    <dbReference type="NCBI Taxonomy" id="2133766"/>
    <lineage>
        <taxon>Bacteria</taxon>
        <taxon>Pseudomonadati</taxon>
        <taxon>Bacteroidota</taxon>
        <taxon>Flavobacteriia</taxon>
        <taxon>Flavobacteriales</taxon>
        <taxon>Flavobacteriaceae</taxon>
        <taxon>Flavobacterium</taxon>
    </lineage>
</organism>
<gene>
    <name evidence="1" type="ORF">D0817_23560</name>
</gene>
<reference evidence="2" key="1">
    <citation type="journal article" date="2019" name="Syst. Appl. Microbiol.">
        <title>Flavobacterium circumlabens sp. nov. and Flavobacterium cupreum sp. nov., two psychrotrophic species isolated from Antarctic environmental samples.</title>
        <authorList>
            <person name="Kralova S."/>
            <person name="Busse H.-J."/>
            <person name="Svec P."/>
            <person name="Maslanova I."/>
            <person name="Stankova E."/>
            <person name="Bartak M."/>
            <person name="Sedlacek I."/>
        </authorList>
    </citation>
    <scope>NUCLEOTIDE SEQUENCE [LARGE SCALE GENOMIC DNA]</scope>
    <source>
        <strain evidence="2">CCM 8825</strain>
    </source>
</reference>
<name>A0A434A0U4_9FLAO</name>
<sequence>MKNLKNRFWLRNVVIFILTIVCSNGYNTNDIDDNKTLAFSEITGLSVPVKIVGDMGVNVKSGTCLSIPSIAVANLGTVAAPITFMAEFSFCLKSFKTEQK</sequence>
<keyword evidence="2" id="KW-1185">Reference proteome</keyword>
<dbReference type="Proteomes" id="UP000288102">
    <property type="component" value="Unassembled WGS sequence"/>
</dbReference>
<dbReference type="EMBL" id="QWDM01000022">
    <property type="protein sequence ID" value="RUT67992.1"/>
    <property type="molecule type" value="Genomic_DNA"/>
</dbReference>